<evidence type="ECO:0000256" key="5">
    <source>
        <dbReference type="ARBA" id="ARBA00023288"/>
    </source>
</evidence>
<keyword evidence="5 6" id="KW-0449">Lipoprotein</keyword>
<name>V9TRX9_9PROT</name>
<evidence type="ECO:0000313" key="9">
    <source>
        <dbReference type="Proteomes" id="UP000018700"/>
    </source>
</evidence>
<comment type="subunit">
    <text evidence="6">Part of the Bam complex.</text>
</comment>
<dbReference type="Pfam" id="PF13525">
    <property type="entry name" value="YfiO"/>
    <property type="match status" value="1"/>
</dbReference>
<evidence type="ECO:0000256" key="1">
    <source>
        <dbReference type="ARBA" id="ARBA00022729"/>
    </source>
</evidence>
<dbReference type="EMBL" id="CP006745">
    <property type="protein sequence ID" value="AHC73321.1"/>
    <property type="molecule type" value="Genomic_DNA"/>
</dbReference>
<dbReference type="InterPro" id="IPR017689">
    <property type="entry name" value="BamD"/>
</dbReference>
<dbReference type="PANTHER" id="PTHR37423:SF1">
    <property type="entry name" value="OUTER MEMBRANE PROTEIN ASSEMBLY FACTOR BAMD"/>
    <property type="match status" value="1"/>
</dbReference>
<dbReference type="GO" id="GO:0051205">
    <property type="term" value="P:protein insertion into membrane"/>
    <property type="evidence" value="ECO:0007669"/>
    <property type="project" value="UniProtKB-UniRule"/>
</dbReference>
<dbReference type="PANTHER" id="PTHR37423">
    <property type="entry name" value="SOLUBLE LYTIC MUREIN TRANSGLYCOSYLASE-RELATED"/>
    <property type="match status" value="1"/>
</dbReference>
<keyword evidence="4 6" id="KW-0998">Cell outer membrane</keyword>
<dbReference type="PROSITE" id="PS51257">
    <property type="entry name" value="PROKAR_LIPOPROTEIN"/>
    <property type="match status" value="1"/>
</dbReference>
<evidence type="ECO:0000259" key="7">
    <source>
        <dbReference type="Pfam" id="PF13525"/>
    </source>
</evidence>
<dbReference type="Proteomes" id="UP000018700">
    <property type="component" value="Chromosome"/>
</dbReference>
<dbReference type="RefSeq" id="WP_025300207.1">
    <property type="nucleotide sequence ID" value="NZ_CP006745.1"/>
</dbReference>
<evidence type="ECO:0000256" key="3">
    <source>
        <dbReference type="ARBA" id="ARBA00023139"/>
    </source>
</evidence>
<keyword evidence="3 6" id="KW-0564">Palmitate</keyword>
<evidence type="ECO:0000313" key="8">
    <source>
        <dbReference type="EMBL" id="AHC73321.1"/>
    </source>
</evidence>
<dbReference type="HAMAP" id="MF_00922">
    <property type="entry name" value="OM_assembly_BamD"/>
    <property type="match status" value="1"/>
</dbReference>
<protein>
    <recommendedName>
        <fullName evidence="6">Outer membrane protein assembly factor BamD</fullName>
    </recommendedName>
</protein>
<dbReference type="CDD" id="cd15830">
    <property type="entry name" value="BamD"/>
    <property type="match status" value="1"/>
</dbReference>
<accession>V9TRX9</accession>
<comment type="subcellular location">
    <subcellularLocation>
        <location evidence="6">Cell outer membrane</location>
        <topology evidence="6">Lipid-anchor</topology>
    </subcellularLocation>
</comment>
<dbReference type="GO" id="GO:0043165">
    <property type="term" value="P:Gram-negative-bacterium-type cell outer membrane assembly"/>
    <property type="evidence" value="ECO:0007669"/>
    <property type="project" value="UniProtKB-UniRule"/>
</dbReference>
<dbReference type="InterPro" id="IPR011990">
    <property type="entry name" value="TPR-like_helical_dom_sf"/>
</dbReference>
<comment type="function">
    <text evidence="6">Part of the outer membrane protein assembly complex, which is involved in assembly and insertion of beta-barrel proteins into the outer membrane.</text>
</comment>
<reference evidence="8 9" key="1">
    <citation type="journal article" date="2013" name="PLoS ONE">
        <title>Bacterial endosymbiosis in a chordate host: long-term co-evolution and conservation of secondary metabolism.</title>
        <authorList>
            <person name="Kwan J.C."/>
            <person name="Schmidt E.W."/>
        </authorList>
    </citation>
    <scope>NUCLEOTIDE SEQUENCE [LARGE SCALE GENOMIC DNA]</scope>
    <source>
        <strain evidence="9">faulkneri L5</strain>
    </source>
</reference>
<evidence type="ECO:0000256" key="2">
    <source>
        <dbReference type="ARBA" id="ARBA00023136"/>
    </source>
</evidence>
<keyword evidence="9" id="KW-1185">Reference proteome</keyword>
<evidence type="ECO:0000256" key="6">
    <source>
        <dbReference type="HAMAP-Rule" id="MF_00922"/>
    </source>
</evidence>
<keyword evidence="2 6" id="KW-0472">Membrane</keyword>
<sequence>MLLAKQILKMPSLTALMLRFFFIALSILLSACATKHNSEYVEQTVDELYNNAYSAVLLGNFKKAAPLFDEVERQYPYSVWANQAQVMSAYALYQSNKYDDAVLALDRFIQLNPGNHNVDYALYLKGLCYYEQIVDVERDQKLTGEALFSFKALVKRFPYSKYALDANFKIDLVCNHLAGQEMSIGRWYMRQGQYLAAINRFQHVVTEFDTTEQLPEALMRMAECYMTLGLVEEAKRTVSVLGYNDPGSRWYEHAYSLVNTD</sequence>
<dbReference type="AlphaFoldDB" id="V9TRX9"/>
<dbReference type="GO" id="GO:1990063">
    <property type="term" value="C:Bam protein complex"/>
    <property type="evidence" value="ECO:0007669"/>
    <property type="project" value="TreeGrafter"/>
</dbReference>
<organism evidence="8 9">
    <name type="scientific">Candidatus Endolissoclinum faulkneri L5</name>
    <dbReference type="NCBI Taxonomy" id="1401328"/>
    <lineage>
        <taxon>Bacteria</taxon>
        <taxon>Pseudomonadati</taxon>
        <taxon>Pseudomonadota</taxon>
        <taxon>Alphaproteobacteria</taxon>
        <taxon>Rhodospirillales</taxon>
        <taxon>Rhodospirillaceae</taxon>
        <taxon>Candidatus Endolissoclinum</taxon>
    </lineage>
</organism>
<dbReference type="KEGG" id="efk:P856_74"/>
<dbReference type="InterPro" id="IPR039565">
    <property type="entry name" value="BamD-like"/>
</dbReference>
<dbReference type="HOGENOM" id="CLU_065982_1_1_5"/>
<dbReference type="Gene3D" id="1.25.40.10">
    <property type="entry name" value="Tetratricopeptide repeat domain"/>
    <property type="match status" value="1"/>
</dbReference>
<dbReference type="OrthoDB" id="9804044at2"/>
<keyword evidence="1 6" id="KW-0732">Signal</keyword>
<dbReference type="SUPFAM" id="SSF48452">
    <property type="entry name" value="TPR-like"/>
    <property type="match status" value="1"/>
</dbReference>
<gene>
    <name evidence="8" type="primary">comL</name>
    <name evidence="6" type="synonym">bamD</name>
    <name evidence="8" type="ORF">P856_74</name>
</gene>
<dbReference type="NCBIfam" id="TIGR03302">
    <property type="entry name" value="OM_YfiO"/>
    <property type="match status" value="1"/>
</dbReference>
<feature type="domain" description="Outer membrane lipoprotein BamD-like" evidence="7">
    <location>
        <begin position="43"/>
        <end position="237"/>
    </location>
</feature>
<dbReference type="STRING" id="1401328.P856_74"/>
<comment type="similarity">
    <text evidence="6">Belongs to the BamD family.</text>
</comment>
<dbReference type="eggNOG" id="COG4105">
    <property type="taxonomic scope" value="Bacteria"/>
</dbReference>
<proteinExistence type="inferred from homology"/>
<evidence type="ECO:0000256" key="4">
    <source>
        <dbReference type="ARBA" id="ARBA00023237"/>
    </source>
</evidence>